<feature type="region of interest" description="Disordered" evidence="1">
    <location>
        <begin position="41"/>
        <end position="90"/>
    </location>
</feature>
<feature type="region of interest" description="Disordered" evidence="1">
    <location>
        <begin position="132"/>
        <end position="159"/>
    </location>
</feature>
<feature type="region of interest" description="Disordered" evidence="1">
    <location>
        <begin position="175"/>
        <end position="215"/>
    </location>
</feature>
<evidence type="ECO:0000313" key="3">
    <source>
        <dbReference type="Proteomes" id="UP000186817"/>
    </source>
</evidence>
<feature type="compositionally biased region" description="Acidic residues" evidence="1">
    <location>
        <begin position="175"/>
        <end position="196"/>
    </location>
</feature>
<protein>
    <submittedName>
        <fullName evidence="2">Uncharacterized protein</fullName>
    </submittedName>
</protein>
<evidence type="ECO:0000256" key="1">
    <source>
        <dbReference type="SAM" id="MobiDB-lite"/>
    </source>
</evidence>
<dbReference type="Proteomes" id="UP000186817">
    <property type="component" value="Unassembled WGS sequence"/>
</dbReference>
<dbReference type="AlphaFoldDB" id="A0A1Q9ECV4"/>
<reference evidence="2 3" key="1">
    <citation type="submission" date="2016-02" db="EMBL/GenBank/DDBJ databases">
        <title>Genome analysis of coral dinoflagellate symbionts highlights evolutionary adaptations to a symbiotic lifestyle.</title>
        <authorList>
            <person name="Aranda M."/>
            <person name="Li Y."/>
            <person name="Liew Y.J."/>
            <person name="Baumgarten S."/>
            <person name="Simakov O."/>
            <person name="Wilson M."/>
            <person name="Piel J."/>
            <person name="Ashoor H."/>
            <person name="Bougouffa S."/>
            <person name="Bajic V.B."/>
            <person name="Ryu T."/>
            <person name="Ravasi T."/>
            <person name="Bayer T."/>
            <person name="Micklem G."/>
            <person name="Kim H."/>
            <person name="Bhak J."/>
            <person name="Lajeunesse T.C."/>
            <person name="Voolstra C.R."/>
        </authorList>
    </citation>
    <scope>NUCLEOTIDE SEQUENCE [LARGE SCALE GENOMIC DNA]</scope>
    <source>
        <strain evidence="2 3">CCMP2467</strain>
    </source>
</reference>
<keyword evidence="3" id="KW-1185">Reference proteome</keyword>
<comment type="caution">
    <text evidence="2">The sequence shown here is derived from an EMBL/GenBank/DDBJ whole genome shotgun (WGS) entry which is preliminary data.</text>
</comment>
<gene>
    <name evidence="2" type="ORF">AK812_SmicGene11618</name>
</gene>
<sequence length="307" mass="34194">MKELLKVEVAAWDLLAMLDQYLPLDAVTCACDSSQRSGLHQMEEAEATRAAPRVAVPRAPSGPRPAAGRRRPCLAASSRAHDVPSQLGHSCGARARAVAAGRLPEEEDPAFPMVPQIHPVAWVRALRRAASSPAEGAAPIRETAQDRQGPSDPDRAKAQAVSALQRLFFEALAAGEEEQEEQEQQEEEQEEQEEEVLQQQQEEHEQEQGSRAGELSWEWRMQTARQPSLSGGSWTRRHQCLVRCQLRHVPCLFHRPPDGVKSQKVTRCGQSQSRPDFRSPDKRRFLVPVGRNARWMALSGPTMGWSQ</sequence>
<organism evidence="2 3">
    <name type="scientific">Symbiodinium microadriaticum</name>
    <name type="common">Dinoflagellate</name>
    <name type="synonym">Zooxanthella microadriatica</name>
    <dbReference type="NCBI Taxonomy" id="2951"/>
    <lineage>
        <taxon>Eukaryota</taxon>
        <taxon>Sar</taxon>
        <taxon>Alveolata</taxon>
        <taxon>Dinophyceae</taxon>
        <taxon>Suessiales</taxon>
        <taxon>Symbiodiniaceae</taxon>
        <taxon>Symbiodinium</taxon>
    </lineage>
</organism>
<evidence type="ECO:0000313" key="2">
    <source>
        <dbReference type="EMBL" id="OLQ05211.1"/>
    </source>
</evidence>
<name>A0A1Q9ECV4_SYMMI</name>
<accession>A0A1Q9ECV4</accession>
<dbReference type="EMBL" id="LSRX01000191">
    <property type="protein sequence ID" value="OLQ05211.1"/>
    <property type="molecule type" value="Genomic_DNA"/>
</dbReference>
<proteinExistence type="predicted"/>
<feature type="compositionally biased region" description="Low complexity" evidence="1">
    <location>
        <begin position="49"/>
        <end position="66"/>
    </location>
</feature>